<dbReference type="PANTHER" id="PTHR23037">
    <property type="entry name" value="CYTOKINE RECEPTOR"/>
    <property type="match status" value="1"/>
</dbReference>
<dbReference type="PANTHER" id="PTHR23037:SF27">
    <property type="entry name" value="INTERLEUKIN-7 RECEPTOR SUBUNIT ALPHA"/>
    <property type="match status" value="1"/>
</dbReference>
<dbReference type="GO" id="GO:0046427">
    <property type="term" value="P:positive regulation of receptor signaling pathway via JAK-STAT"/>
    <property type="evidence" value="ECO:0007669"/>
    <property type="project" value="TreeGrafter"/>
</dbReference>
<sequence>MLSSCRTTAPLLLLMTMMTIIMMSTLTQAQSGDEEIAPRTSCTSHITTGTSTLTCNVVTDDNDSEDDEDVEDDSIEEMKACYFELTKEVKCLNSSGNTLNLNDLSPIININVTLGLKSGRTTTKEIDLKKIVKPRSPQVWNVTIHREPYEAVIHVRTPYEKDYLTTEKQLFQLFIWSATQHMIQNISLLDKIVLKIGEAHLKKNTMYQVKVRSIPQKYLQGTWSEWSKPYNFSTPAGKSESINYAGKIPITNLWETYPLIVCFALILVVTSSVILSWRNKCDVSAHLISKHQLAWDKDNLCPNLISLSFAGFLPTCGPPSLILKAHSCRAATQTQGHNCYNLSSIESNEGLLLNVKPDVFSVLKVYSIQETDVGPDDKSEPLVAADKDRSCFPCSSQSSDCSGSANSVSTEDLALSGLLSRSSFEEEDSLQSAARLPVELPGMLQPVCDSEEKKSVFGTGKQEEAYVTMSSFYQINKSVQKE</sequence>
<evidence type="ECO:0000313" key="8">
    <source>
        <dbReference type="EMBL" id="TWW66680.1"/>
    </source>
</evidence>
<gene>
    <name evidence="8" type="ORF">D4764_20G0007120</name>
</gene>
<feature type="chain" id="PRO_5022681738" evidence="7">
    <location>
        <begin position="30"/>
        <end position="482"/>
    </location>
</feature>
<evidence type="ECO:0000256" key="1">
    <source>
        <dbReference type="ARBA" id="ARBA00004167"/>
    </source>
</evidence>
<accession>A0A5C6NKR5</accession>
<dbReference type="GO" id="GO:0004896">
    <property type="term" value="F:cytokine receptor activity"/>
    <property type="evidence" value="ECO:0007669"/>
    <property type="project" value="InterPro"/>
</dbReference>
<evidence type="ECO:0000256" key="3">
    <source>
        <dbReference type="ARBA" id="ARBA00022729"/>
    </source>
</evidence>
<dbReference type="PROSITE" id="PS01355">
    <property type="entry name" value="HEMATOPO_REC_S_F1"/>
    <property type="match status" value="1"/>
</dbReference>
<dbReference type="InterPro" id="IPR003531">
    <property type="entry name" value="Hempt_rcpt_S_F1_CS"/>
</dbReference>
<proteinExistence type="predicted"/>
<dbReference type="Proteomes" id="UP000324091">
    <property type="component" value="Chromosome 20"/>
</dbReference>
<evidence type="ECO:0000256" key="4">
    <source>
        <dbReference type="ARBA" id="ARBA00022989"/>
    </source>
</evidence>
<dbReference type="InterPro" id="IPR036116">
    <property type="entry name" value="FN3_sf"/>
</dbReference>
<keyword evidence="9" id="KW-1185">Reference proteome</keyword>
<evidence type="ECO:0000256" key="5">
    <source>
        <dbReference type="ARBA" id="ARBA00023136"/>
    </source>
</evidence>
<evidence type="ECO:0000256" key="2">
    <source>
        <dbReference type="ARBA" id="ARBA00022692"/>
    </source>
</evidence>
<protein>
    <submittedName>
        <fullName evidence="8">Interleukin-7 receptor subunit alpha</fullName>
    </submittedName>
</protein>
<name>A0A5C6NKR5_9TELE</name>
<evidence type="ECO:0000313" key="9">
    <source>
        <dbReference type="Proteomes" id="UP000324091"/>
    </source>
</evidence>
<dbReference type="GO" id="GO:0009897">
    <property type="term" value="C:external side of plasma membrane"/>
    <property type="evidence" value="ECO:0007669"/>
    <property type="project" value="TreeGrafter"/>
</dbReference>
<dbReference type="Gene3D" id="2.60.40.10">
    <property type="entry name" value="Immunoglobulins"/>
    <property type="match status" value="1"/>
</dbReference>
<keyword evidence="3 7" id="KW-0732">Signal</keyword>
<comment type="caution">
    <text evidence="8">The sequence shown here is derived from an EMBL/GenBank/DDBJ whole genome shotgun (WGS) entry which is preliminary data.</text>
</comment>
<comment type="subcellular location">
    <subcellularLocation>
        <location evidence="1">Membrane</location>
        <topology evidence="1">Single-pass membrane protein</topology>
    </subcellularLocation>
</comment>
<keyword evidence="2" id="KW-0812">Transmembrane</keyword>
<dbReference type="InterPro" id="IPR013783">
    <property type="entry name" value="Ig-like_fold"/>
</dbReference>
<evidence type="ECO:0000256" key="7">
    <source>
        <dbReference type="SAM" id="SignalP"/>
    </source>
</evidence>
<keyword evidence="5" id="KW-0472">Membrane</keyword>
<keyword evidence="6 8" id="KW-0675">Receptor</keyword>
<dbReference type="AlphaFoldDB" id="A0A5C6NKR5"/>
<keyword evidence="4" id="KW-1133">Transmembrane helix</keyword>
<reference evidence="8 9" key="1">
    <citation type="submission" date="2019-04" db="EMBL/GenBank/DDBJ databases">
        <title>Chromosome genome assembly for Takifugu flavidus.</title>
        <authorList>
            <person name="Xiao S."/>
        </authorList>
    </citation>
    <scope>NUCLEOTIDE SEQUENCE [LARGE SCALE GENOMIC DNA]</scope>
    <source>
        <strain evidence="8">HTHZ2018</strain>
        <tissue evidence="8">Muscle</tissue>
    </source>
</reference>
<feature type="signal peptide" evidence="7">
    <location>
        <begin position="1"/>
        <end position="29"/>
    </location>
</feature>
<dbReference type="SUPFAM" id="SSF49265">
    <property type="entry name" value="Fibronectin type III"/>
    <property type="match status" value="1"/>
</dbReference>
<organism evidence="8 9">
    <name type="scientific">Takifugu flavidus</name>
    <name type="common">sansaifugu</name>
    <dbReference type="NCBI Taxonomy" id="433684"/>
    <lineage>
        <taxon>Eukaryota</taxon>
        <taxon>Metazoa</taxon>
        <taxon>Chordata</taxon>
        <taxon>Craniata</taxon>
        <taxon>Vertebrata</taxon>
        <taxon>Euteleostomi</taxon>
        <taxon>Actinopterygii</taxon>
        <taxon>Neopterygii</taxon>
        <taxon>Teleostei</taxon>
        <taxon>Neoteleostei</taxon>
        <taxon>Acanthomorphata</taxon>
        <taxon>Eupercaria</taxon>
        <taxon>Tetraodontiformes</taxon>
        <taxon>Tetradontoidea</taxon>
        <taxon>Tetraodontidae</taxon>
        <taxon>Takifugu</taxon>
    </lineage>
</organism>
<dbReference type="GO" id="GO:0030097">
    <property type="term" value="P:hemopoiesis"/>
    <property type="evidence" value="ECO:0007669"/>
    <property type="project" value="TreeGrafter"/>
</dbReference>
<dbReference type="EMBL" id="RHFK02000013">
    <property type="protein sequence ID" value="TWW66680.1"/>
    <property type="molecule type" value="Genomic_DNA"/>
</dbReference>
<evidence type="ECO:0000256" key="6">
    <source>
        <dbReference type="ARBA" id="ARBA00023170"/>
    </source>
</evidence>